<reference evidence="1" key="1">
    <citation type="submission" date="2020-06" db="EMBL/GenBank/DDBJ databases">
        <authorList>
            <consortium name="DOE Joint Genome Institute"/>
            <person name="Calhoun S."/>
            <person name="Polle J.E."/>
            <person name="Mckie-Krisberg Z."/>
            <person name="Prochnik S."/>
            <person name="Neofotis P."/>
            <person name="Yim W.C."/>
            <person name="Hathwaik L.T."/>
            <person name="Jenkins J."/>
            <person name="Molina H."/>
            <person name="Bunkenborg J."/>
            <person name="Grigoriev I.V."/>
            <person name="Barry K."/>
            <person name="Schmutz J."/>
            <person name="Jin E."/>
            <person name="Cushman J.C."/>
            <person name="Magnuson J.K."/>
        </authorList>
    </citation>
    <scope>NUCLEOTIDE SEQUENCE</scope>
    <source>
        <strain evidence="1">CCAP 19/18</strain>
    </source>
</reference>
<keyword evidence="2" id="KW-1185">Reference proteome</keyword>
<evidence type="ECO:0000313" key="1">
    <source>
        <dbReference type="EMBL" id="KAF5836901.1"/>
    </source>
</evidence>
<dbReference type="EMBL" id="MU069637">
    <property type="protein sequence ID" value="KAF5836901.1"/>
    <property type="molecule type" value="Genomic_DNA"/>
</dbReference>
<organism evidence="1 2">
    <name type="scientific">Dunaliella salina</name>
    <name type="common">Green alga</name>
    <name type="synonym">Protococcus salinus</name>
    <dbReference type="NCBI Taxonomy" id="3046"/>
    <lineage>
        <taxon>Eukaryota</taxon>
        <taxon>Viridiplantae</taxon>
        <taxon>Chlorophyta</taxon>
        <taxon>core chlorophytes</taxon>
        <taxon>Chlorophyceae</taxon>
        <taxon>CS clade</taxon>
        <taxon>Chlamydomonadales</taxon>
        <taxon>Dunaliellaceae</taxon>
        <taxon>Dunaliella</taxon>
    </lineage>
</organism>
<gene>
    <name evidence="1" type="ORF">DUNSADRAFT_5232</name>
</gene>
<comment type="caution">
    <text evidence="1">The sequence shown here is derived from an EMBL/GenBank/DDBJ whole genome shotgun (WGS) entry which is preliminary data.</text>
</comment>
<proteinExistence type="predicted"/>
<sequence length="107" mass="12874">MPRGSKSVWLGKRYPDDKLFHDEHIRREGGLLQHHWHKTPVRPPPGHYINCMFVEDKWEDDTNGEVKISGWNNHPDAEITSVQVTIEGYQFRGLDWRVWAWCRPWRR</sequence>
<evidence type="ECO:0000313" key="2">
    <source>
        <dbReference type="Proteomes" id="UP000815325"/>
    </source>
</evidence>
<dbReference type="Proteomes" id="UP000815325">
    <property type="component" value="Unassembled WGS sequence"/>
</dbReference>
<accession>A0ABQ7GQL8</accession>
<name>A0ABQ7GQL8_DUNSA</name>
<protein>
    <submittedName>
        <fullName evidence="1">Uncharacterized protein</fullName>
    </submittedName>
</protein>